<dbReference type="CDD" id="cd03801">
    <property type="entry name" value="GT4_PimA-like"/>
    <property type="match status" value="1"/>
</dbReference>
<evidence type="ECO:0000256" key="1">
    <source>
        <dbReference type="ARBA" id="ARBA00022679"/>
    </source>
</evidence>
<accession>A0A6J5NVZ6</accession>
<dbReference type="Gene3D" id="3.40.50.2000">
    <property type="entry name" value="Glycogen Phosphorylase B"/>
    <property type="match status" value="1"/>
</dbReference>
<organism evidence="2">
    <name type="scientific">uncultured Caudovirales phage</name>
    <dbReference type="NCBI Taxonomy" id="2100421"/>
    <lineage>
        <taxon>Viruses</taxon>
        <taxon>Duplodnaviria</taxon>
        <taxon>Heunggongvirae</taxon>
        <taxon>Uroviricota</taxon>
        <taxon>Caudoviricetes</taxon>
        <taxon>Peduoviridae</taxon>
        <taxon>Maltschvirus</taxon>
        <taxon>Maltschvirus maltsch</taxon>
    </lineage>
</organism>
<dbReference type="EMBL" id="LR796734">
    <property type="protein sequence ID" value="CAB4162962.1"/>
    <property type="molecule type" value="Genomic_DNA"/>
</dbReference>
<sequence length="332" mass="38714">MAFEENEISINSKGGTELSKRSIASFISNDVSKEFQVIASRVRNIEEDKIRIYWQHDLAEDPEVNHLKNASSRDRFHKFVFVSNWQLQEYITKLGFPQDNKTIIIENPIEPLELVPKVQGKVNLIYFSTPHRGLEILVPVFEELAKKYDHIHLNVFSSFKIYGWEEMDKNYEPLYERIRNHPQMTYHGFVEQSVLRSYIQQSHILAYPSIWKETSCRVLIESMSAGLLCVHPNLAALPETSGGLTSMYQFLDNVNDHSSSFYQSLEHAINIANKAETQNYLKYVKAYSDIRFNINKIGTQWEHVMRDLITLYPTQESRKISSTNSNFFVYKV</sequence>
<dbReference type="Pfam" id="PF13692">
    <property type="entry name" value="Glyco_trans_1_4"/>
    <property type="match status" value="1"/>
</dbReference>
<protein>
    <submittedName>
        <fullName evidence="2">RfaG Glycosyltransferase</fullName>
    </submittedName>
</protein>
<proteinExistence type="predicted"/>
<keyword evidence="1 2" id="KW-0808">Transferase</keyword>
<reference evidence="2" key="1">
    <citation type="submission" date="2020-04" db="EMBL/GenBank/DDBJ databases">
        <authorList>
            <person name="Chiriac C."/>
            <person name="Salcher M."/>
            <person name="Ghai R."/>
            <person name="Kavagutti S V."/>
        </authorList>
    </citation>
    <scope>NUCLEOTIDE SEQUENCE</scope>
</reference>
<dbReference type="SUPFAM" id="SSF53756">
    <property type="entry name" value="UDP-Glycosyltransferase/glycogen phosphorylase"/>
    <property type="match status" value="1"/>
</dbReference>
<evidence type="ECO:0000313" key="2">
    <source>
        <dbReference type="EMBL" id="CAB4162962.1"/>
    </source>
</evidence>
<dbReference type="PANTHER" id="PTHR46401:SF2">
    <property type="entry name" value="GLYCOSYLTRANSFERASE WBBK-RELATED"/>
    <property type="match status" value="1"/>
</dbReference>
<gene>
    <name evidence="2" type="ORF">UFOVP787_202</name>
</gene>
<dbReference type="GO" id="GO:0016757">
    <property type="term" value="F:glycosyltransferase activity"/>
    <property type="evidence" value="ECO:0007669"/>
    <property type="project" value="TreeGrafter"/>
</dbReference>
<dbReference type="PANTHER" id="PTHR46401">
    <property type="entry name" value="GLYCOSYLTRANSFERASE WBBK-RELATED"/>
    <property type="match status" value="1"/>
</dbReference>
<name>A0A6J5NVZ6_9CAUD</name>